<keyword evidence="6" id="KW-0255">Endonuclease</keyword>
<comment type="similarity">
    <text evidence="3">Belongs to the HNH nuclease family.</text>
</comment>
<dbReference type="SMART" id="SM00507">
    <property type="entry name" value="HNHc"/>
    <property type="match status" value="1"/>
</dbReference>
<evidence type="ECO:0000313" key="6">
    <source>
        <dbReference type="EMBL" id="MBP1044398.1"/>
    </source>
</evidence>
<dbReference type="RefSeq" id="WP_209532849.1">
    <property type="nucleotide sequence ID" value="NZ_JAEEGA010000027.1"/>
</dbReference>
<feature type="domain" description="HNH nuclease" evidence="5">
    <location>
        <begin position="21"/>
        <end position="81"/>
    </location>
</feature>
<dbReference type="Pfam" id="PF01844">
    <property type="entry name" value="HNH"/>
    <property type="match status" value="1"/>
</dbReference>
<accession>A0A940SZG3</accession>
<dbReference type="Gene3D" id="1.10.30.50">
    <property type="match status" value="1"/>
</dbReference>
<dbReference type="GO" id="GO:0003676">
    <property type="term" value="F:nucleic acid binding"/>
    <property type="evidence" value="ECO:0007669"/>
    <property type="project" value="InterPro"/>
</dbReference>
<proteinExistence type="inferred from homology"/>
<dbReference type="GO" id="GO:0016787">
    <property type="term" value="F:hydrolase activity"/>
    <property type="evidence" value="ECO:0007669"/>
    <property type="project" value="UniProtKB-KW"/>
</dbReference>
<dbReference type="PANTHER" id="PTHR41286">
    <property type="entry name" value="HNH NUCLEASE YAJD-RELATED"/>
    <property type="match status" value="1"/>
</dbReference>
<sequence>MIDITSPESRAKFYASTKWRQLRLSILERDNYECLWCKELGKLNDRNTVVLEVDHIVELEHHPEFALDPMNLRTLCKNCHNKRHKRFEHRPSKAKRWDDEWFGY</sequence>
<reference evidence="6" key="1">
    <citation type="submission" date="2020-12" db="EMBL/GenBank/DDBJ databases">
        <title>Vagococcus allomyrinae sp. nov. and Enterococcus lavae sp. nov., isolated from the larvae of Allomyrina dichotoma.</title>
        <authorList>
            <person name="Lee S.D."/>
        </authorList>
    </citation>
    <scope>NUCLEOTIDE SEQUENCE</scope>
    <source>
        <strain evidence="6">BWB3-3</strain>
    </source>
</reference>
<evidence type="ECO:0000259" key="5">
    <source>
        <dbReference type="SMART" id="SM00507"/>
    </source>
</evidence>
<evidence type="ECO:0000256" key="4">
    <source>
        <dbReference type="ARBA" id="ARBA00040194"/>
    </source>
</evidence>
<keyword evidence="7" id="KW-1185">Reference proteome</keyword>
<evidence type="ECO:0000313" key="7">
    <source>
        <dbReference type="Proteomes" id="UP000674938"/>
    </source>
</evidence>
<dbReference type="PANTHER" id="PTHR41286:SF1">
    <property type="entry name" value="HNH NUCLEASE YAJD-RELATED"/>
    <property type="match status" value="1"/>
</dbReference>
<dbReference type="CDD" id="cd00085">
    <property type="entry name" value="HNHc"/>
    <property type="match status" value="1"/>
</dbReference>
<evidence type="ECO:0000256" key="3">
    <source>
        <dbReference type="ARBA" id="ARBA00038412"/>
    </source>
</evidence>
<dbReference type="InterPro" id="IPR003615">
    <property type="entry name" value="HNH_nuc"/>
</dbReference>
<name>A0A940SZG3_9ENTE</name>
<comment type="caution">
    <text evidence="6">The sequence shown here is derived from an EMBL/GenBank/DDBJ whole genome shotgun (WGS) entry which is preliminary data.</text>
</comment>
<dbReference type="AlphaFoldDB" id="A0A940SZG3"/>
<protein>
    <recommendedName>
        <fullName evidence="4">Putative HNH nuclease YajD</fullName>
    </recommendedName>
</protein>
<gene>
    <name evidence="6" type="ORF">I6N95_25650</name>
</gene>
<dbReference type="GO" id="GO:0008270">
    <property type="term" value="F:zinc ion binding"/>
    <property type="evidence" value="ECO:0007669"/>
    <property type="project" value="InterPro"/>
</dbReference>
<dbReference type="InterPro" id="IPR002711">
    <property type="entry name" value="HNH"/>
</dbReference>
<evidence type="ECO:0000256" key="2">
    <source>
        <dbReference type="ARBA" id="ARBA00022801"/>
    </source>
</evidence>
<dbReference type="EMBL" id="JAEEGA010000027">
    <property type="protein sequence ID" value="MBP1044398.1"/>
    <property type="molecule type" value="Genomic_DNA"/>
</dbReference>
<dbReference type="GO" id="GO:0004519">
    <property type="term" value="F:endonuclease activity"/>
    <property type="evidence" value="ECO:0007669"/>
    <property type="project" value="UniProtKB-KW"/>
</dbReference>
<dbReference type="Proteomes" id="UP000674938">
    <property type="component" value="Unassembled WGS sequence"/>
</dbReference>
<dbReference type="GO" id="GO:0005829">
    <property type="term" value="C:cytosol"/>
    <property type="evidence" value="ECO:0007669"/>
    <property type="project" value="TreeGrafter"/>
</dbReference>
<organism evidence="6 7">
    <name type="scientific">Vagococcus allomyrinae</name>
    <dbReference type="NCBI Taxonomy" id="2794353"/>
    <lineage>
        <taxon>Bacteria</taxon>
        <taxon>Bacillati</taxon>
        <taxon>Bacillota</taxon>
        <taxon>Bacilli</taxon>
        <taxon>Lactobacillales</taxon>
        <taxon>Enterococcaceae</taxon>
        <taxon>Vagococcus</taxon>
    </lineage>
</organism>
<keyword evidence="1" id="KW-0540">Nuclease</keyword>
<evidence type="ECO:0000256" key="1">
    <source>
        <dbReference type="ARBA" id="ARBA00022722"/>
    </source>
</evidence>
<keyword evidence="2" id="KW-0378">Hydrolase</keyword>